<feature type="transmembrane region" description="Helical" evidence="7">
    <location>
        <begin position="279"/>
        <end position="309"/>
    </location>
</feature>
<evidence type="ECO:0000256" key="6">
    <source>
        <dbReference type="ARBA" id="ARBA00038076"/>
    </source>
</evidence>
<keyword evidence="3 7" id="KW-0812">Transmembrane</keyword>
<comment type="caution">
    <text evidence="9">The sequence shown here is derived from an EMBL/GenBank/DDBJ whole genome shotgun (WGS) entry which is preliminary data.</text>
</comment>
<dbReference type="OrthoDB" id="3510866at2"/>
<evidence type="ECO:0000256" key="7">
    <source>
        <dbReference type="SAM" id="Phobius"/>
    </source>
</evidence>
<dbReference type="Pfam" id="PF02687">
    <property type="entry name" value="FtsX"/>
    <property type="match status" value="2"/>
</dbReference>
<comment type="similarity">
    <text evidence="6">Belongs to the ABC-4 integral membrane protein family.</text>
</comment>
<keyword evidence="2" id="KW-1003">Cell membrane</keyword>
<accession>A0A660LBR4</accession>
<feature type="transmembrane region" description="Helical" evidence="7">
    <location>
        <begin position="607"/>
        <end position="630"/>
    </location>
</feature>
<evidence type="ECO:0000313" key="9">
    <source>
        <dbReference type="EMBL" id="RKQ91665.1"/>
    </source>
</evidence>
<feature type="transmembrane region" description="Helical" evidence="7">
    <location>
        <begin position="651"/>
        <end position="678"/>
    </location>
</feature>
<feature type="domain" description="ABC3 transporter permease C-terminal" evidence="8">
    <location>
        <begin position="240"/>
        <end position="355"/>
    </location>
</feature>
<organism evidence="9 10">
    <name type="scientific">Solirubrobacter pauli</name>
    <dbReference type="NCBI Taxonomy" id="166793"/>
    <lineage>
        <taxon>Bacteria</taxon>
        <taxon>Bacillati</taxon>
        <taxon>Actinomycetota</taxon>
        <taxon>Thermoleophilia</taxon>
        <taxon>Solirubrobacterales</taxon>
        <taxon>Solirubrobacteraceae</taxon>
        <taxon>Solirubrobacter</taxon>
    </lineage>
</organism>
<feature type="transmembrane region" description="Helical" evidence="7">
    <location>
        <begin position="401"/>
        <end position="421"/>
    </location>
</feature>
<dbReference type="InterPro" id="IPR003838">
    <property type="entry name" value="ABC3_permease_C"/>
</dbReference>
<evidence type="ECO:0000313" key="10">
    <source>
        <dbReference type="Proteomes" id="UP000278962"/>
    </source>
</evidence>
<dbReference type="PANTHER" id="PTHR30572">
    <property type="entry name" value="MEMBRANE COMPONENT OF TRANSPORTER-RELATED"/>
    <property type="match status" value="1"/>
</dbReference>
<evidence type="ECO:0000256" key="4">
    <source>
        <dbReference type="ARBA" id="ARBA00022989"/>
    </source>
</evidence>
<evidence type="ECO:0000256" key="2">
    <source>
        <dbReference type="ARBA" id="ARBA00022475"/>
    </source>
</evidence>
<dbReference type="GO" id="GO:0022857">
    <property type="term" value="F:transmembrane transporter activity"/>
    <property type="evidence" value="ECO:0007669"/>
    <property type="project" value="TreeGrafter"/>
</dbReference>
<evidence type="ECO:0000256" key="5">
    <source>
        <dbReference type="ARBA" id="ARBA00023136"/>
    </source>
</evidence>
<reference evidence="9 10" key="1">
    <citation type="submission" date="2018-10" db="EMBL/GenBank/DDBJ databases">
        <title>Genomic Encyclopedia of Archaeal and Bacterial Type Strains, Phase II (KMG-II): from individual species to whole genera.</title>
        <authorList>
            <person name="Goeker M."/>
        </authorList>
    </citation>
    <scope>NUCLEOTIDE SEQUENCE [LARGE SCALE GENOMIC DNA]</scope>
    <source>
        <strain evidence="9 10">DSM 14954</strain>
    </source>
</reference>
<dbReference type="RefSeq" id="WP_121249435.1">
    <property type="nucleotide sequence ID" value="NZ_RBIL01000001.1"/>
</dbReference>
<evidence type="ECO:0000259" key="8">
    <source>
        <dbReference type="Pfam" id="PF02687"/>
    </source>
</evidence>
<feature type="domain" description="ABC3 transporter permease C-terminal" evidence="8">
    <location>
        <begin position="612"/>
        <end position="728"/>
    </location>
</feature>
<keyword evidence="10" id="KW-1185">Reference proteome</keyword>
<dbReference type="PANTHER" id="PTHR30572:SF4">
    <property type="entry name" value="ABC TRANSPORTER PERMEASE YTRF"/>
    <property type="match status" value="1"/>
</dbReference>
<sequence>MRTAFLRLARADLLARPGQTVLTAVAIFAAATALVVTLALRAGLDDPFAHAQAETRGAHMAVHGDLSDADVAALAALPGVVAADARAHDHEQATLNDTTVEVGLEALPAADAAVDRPHVTEGRRPQAPGELLVERSFARETGLRVGDRFALGTVVGLAVTTEQATYPRWDPGLIWTPDVTAPGRRVGVRLEDPEATDAFAAAARRALPGTRLEFTDWHGVRDTITDQTRTNAIVIGINTLLALFAVGFTVATVISGRVLAQRREIGMLKAVGFTPRGVVALLVGEYLAIGLVAALLGLVAGAAIAPLLLEPMANVLATPTPSALAPAPLALALAAILAAVALFTAVPALRAGRVNTVDALALGRSGATGRASRAAGVAAALRLPTVARLGVKDAFTSRSRATLTIAALTFMVVTLVAALSVEATFHRVIDDPALRAKPWDVRVEAPSALAAVADDPDVAAATTITGLQVTGPRGEIEARALGDGFGAFPYAVPDGRMFAKPGEAIAGRGLYDELGLKVGDELTVQAAGGPVTLTLVGRHVEPDDDGRVLIFPAASLPEPLEPSAVIATFTPQADQAAAADRLERATGAAAELPEEEVRGERADVRPILLGSSLLLVAIGLVNLLATLLLVTRERARDFAIFKAVGLTPRGVLGVVNAGGAALGAIAIVVGIPLGLLIFRGVMIGMNPSEGTDVIGTPGPFALALTIPFVLAVTALASSLPGRKAARTPAATVLRAE</sequence>
<feature type="transmembrane region" description="Helical" evidence="7">
    <location>
        <begin position="21"/>
        <end position="40"/>
    </location>
</feature>
<evidence type="ECO:0000256" key="3">
    <source>
        <dbReference type="ARBA" id="ARBA00022692"/>
    </source>
</evidence>
<feature type="transmembrane region" description="Helical" evidence="7">
    <location>
        <begin position="233"/>
        <end position="259"/>
    </location>
</feature>
<evidence type="ECO:0000256" key="1">
    <source>
        <dbReference type="ARBA" id="ARBA00004651"/>
    </source>
</evidence>
<gene>
    <name evidence="9" type="ORF">C8N24_1491</name>
</gene>
<dbReference type="InterPro" id="IPR050250">
    <property type="entry name" value="Macrolide_Exporter_MacB"/>
</dbReference>
<dbReference type="GO" id="GO:0005886">
    <property type="term" value="C:plasma membrane"/>
    <property type="evidence" value="ECO:0007669"/>
    <property type="project" value="UniProtKB-SubCell"/>
</dbReference>
<keyword evidence="5 7" id="KW-0472">Membrane</keyword>
<keyword evidence="4 7" id="KW-1133">Transmembrane helix</keyword>
<name>A0A660LBR4_9ACTN</name>
<dbReference type="AlphaFoldDB" id="A0A660LBR4"/>
<dbReference type="Proteomes" id="UP000278962">
    <property type="component" value="Unassembled WGS sequence"/>
</dbReference>
<dbReference type="EMBL" id="RBIL01000001">
    <property type="protein sequence ID" value="RKQ91665.1"/>
    <property type="molecule type" value="Genomic_DNA"/>
</dbReference>
<feature type="transmembrane region" description="Helical" evidence="7">
    <location>
        <begin position="329"/>
        <end position="349"/>
    </location>
</feature>
<comment type="subcellular location">
    <subcellularLocation>
        <location evidence="1">Cell membrane</location>
        <topology evidence="1">Multi-pass membrane protein</topology>
    </subcellularLocation>
</comment>
<proteinExistence type="inferred from homology"/>
<feature type="transmembrane region" description="Helical" evidence="7">
    <location>
        <begin position="698"/>
        <end position="716"/>
    </location>
</feature>
<protein>
    <submittedName>
        <fullName evidence="9">Putative ABC transport system permease protein</fullName>
    </submittedName>
</protein>